<dbReference type="EMBL" id="CAKXAJ010024854">
    <property type="protein sequence ID" value="CAH2231763.1"/>
    <property type="molecule type" value="Genomic_DNA"/>
</dbReference>
<sequence length="88" mass="9479">MRGVVCGRGRGGRGVCGRRGRGPQLGARPPRVQQRLHALVGRPPPREPRGVLQPYDHGATAPAEVHLVPATHTKPQLALIYKTTGLYC</sequence>
<keyword evidence="3" id="KW-1185">Reference proteome</keyword>
<dbReference type="Proteomes" id="UP000838756">
    <property type="component" value="Unassembled WGS sequence"/>
</dbReference>
<proteinExistence type="predicted"/>
<reference evidence="2" key="1">
    <citation type="submission" date="2022-03" db="EMBL/GenBank/DDBJ databases">
        <authorList>
            <person name="Lindestad O."/>
        </authorList>
    </citation>
    <scope>NUCLEOTIDE SEQUENCE</scope>
</reference>
<gene>
    <name evidence="2" type="primary">jg7176</name>
    <name evidence="2" type="ORF">PAEG_LOCUS10215</name>
</gene>
<evidence type="ECO:0000256" key="1">
    <source>
        <dbReference type="SAM" id="MobiDB-lite"/>
    </source>
</evidence>
<evidence type="ECO:0000313" key="2">
    <source>
        <dbReference type="EMBL" id="CAH2231763.1"/>
    </source>
</evidence>
<organism evidence="2 3">
    <name type="scientific">Pararge aegeria aegeria</name>
    <dbReference type="NCBI Taxonomy" id="348720"/>
    <lineage>
        <taxon>Eukaryota</taxon>
        <taxon>Metazoa</taxon>
        <taxon>Ecdysozoa</taxon>
        <taxon>Arthropoda</taxon>
        <taxon>Hexapoda</taxon>
        <taxon>Insecta</taxon>
        <taxon>Pterygota</taxon>
        <taxon>Neoptera</taxon>
        <taxon>Endopterygota</taxon>
        <taxon>Lepidoptera</taxon>
        <taxon>Glossata</taxon>
        <taxon>Ditrysia</taxon>
        <taxon>Papilionoidea</taxon>
        <taxon>Nymphalidae</taxon>
        <taxon>Satyrinae</taxon>
        <taxon>Satyrini</taxon>
        <taxon>Parargina</taxon>
        <taxon>Pararge</taxon>
    </lineage>
</organism>
<protein>
    <submittedName>
        <fullName evidence="2">Jg7176 protein</fullName>
    </submittedName>
</protein>
<comment type="caution">
    <text evidence="2">The sequence shown here is derived from an EMBL/GenBank/DDBJ whole genome shotgun (WGS) entry which is preliminary data.</text>
</comment>
<feature type="region of interest" description="Disordered" evidence="1">
    <location>
        <begin position="1"/>
        <end position="31"/>
    </location>
</feature>
<feature type="compositionally biased region" description="Gly residues" evidence="1">
    <location>
        <begin position="1"/>
        <end position="15"/>
    </location>
</feature>
<accession>A0A8S4R984</accession>
<evidence type="ECO:0000313" key="3">
    <source>
        <dbReference type="Proteomes" id="UP000838756"/>
    </source>
</evidence>
<dbReference type="AlphaFoldDB" id="A0A8S4R984"/>
<name>A0A8S4R984_9NEOP</name>